<dbReference type="Proteomes" id="UP000224634">
    <property type="component" value="Unassembled WGS sequence"/>
</dbReference>
<keyword evidence="3" id="KW-1185">Reference proteome</keyword>
<feature type="compositionally biased region" description="Basic residues" evidence="1">
    <location>
        <begin position="68"/>
        <end position="78"/>
    </location>
</feature>
<feature type="compositionally biased region" description="Basic and acidic residues" evidence="1">
    <location>
        <begin position="398"/>
        <end position="435"/>
    </location>
</feature>
<sequence length="454" mass="50383">MVDHAPSVFNPPKQLARLDKGAKDEEEPSYDVAFEENGFSYGAGPIPPSVYDNPVGNQSTEFVTPAPRRSREKSHRERHGSPGLNRNDSITSTGDKKRKRGHVDEIDPSVANASRFEDDTPMTDAPSSMIVNASTPALNHSGLTGGLGRMMRDYTPDYPDYHSDVDYDDDDRYQDPVSPIKRTRRADKESISSNNNSTDNGLGISIKGRTGRIMSLLGGTSGVTSIATVAVNNNDAASRTLVRTRRRSTEGIHVRKQKKHRVRQVESHKSKRRTSGSNAVPVGGGGSNGLHLDTDSDSQQPRRLKAIEYHRRSSHSDSEPRSRSPRNSKSRNTENQLVVYKRAGDDEDAAPLELVQKEKASGFLSLVTKGPDSERGISMHKALKRYHREFPALFSSLMDRDNNGSEGKERGRGRGRGKERGGSVDKDRKSDEEKDLWRALRLKRNDRGEIVVFI</sequence>
<feature type="region of interest" description="Disordered" evidence="1">
    <location>
        <begin position="397"/>
        <end position="435"/>
    </location>
</feature>
<feature type="region of interest" description="Disordered" evidence="1">
    <location>
        <begin position="161"/>
        <end position="204"/>
    </location>
</feature>
<dbReference type="STRING" id="1447883.A0A2B7WLU2"/>
<reference evidence="2 3" key="1">
    <citation type="submission" date="2017-10" db="EMBL/GenBank/DDBJ databases">
        <title>Comparative genomics in systemic dimorphic fungi from Ajellomycetaceae.</title>
        <authorList>
            <person name="Munoz J.F."/>
            <person name="Mcewen J.G."/>
            <person name="Clay O.K."/>
            <person name="Cuomo C.A."/>
        </authorList>
    </citation>
    <scope>NUCLEOTIDE SEQUENCE [LARGE SCALE GENOMIC DNA]</scope>
    <source>
        <strain evidence="2 3">UAMH7299</strain>
    </source>
</reference>
<feature type="region of interest" description="Disordered" evidence="1">
    <location>
        <begin position="240"/>
        <end position="344"/>
    </location>
</feature>
<feature type="region of interest" description="Disordered" evidence="1">
    <location>
        <begin position="1"/>
        <end position="145"/>
    </location>
</feature>
<dbReference type="EMBL" id="PDNA01000317">
    <property type="protein sequence ID" value="PGG97592.1"/>
    <property type="molecule type" value="Genomic_DNA"/>
</dbReference>
<accession>A0A2B7WLU2</accession>
<feature type="compositionally biased region" description="Polar residues" evidence="1">
    <location>
        <begin position="125"/>
        <end position="142"/>
    </location>
</feature>
<dbReference type="AlphaFoldDB" id="A0A2B7WLU2"/>
<evidence type="ECO:0000313" key="3">
    <source>
        <dbReference type="Proteomes" id="UP000224634"/>
    </source>
</evidence>
<proteinExistence type="predicted"/>
<name>A0A2B7WLU2_POLH7</name>
<feature type="compositionally biased region" description="Polar residues" evidence="1">
    <location>
        <begin position="84"/>
        <end position="93"/>
    </location>
</feature>
<protein>
    <submittedName>
        <fullName evidence="2">Uncharacterized protein</fullName>
    </submittedName>
</protein>
<evidence type="ECO:0000256" key="1">
    <source>
        <dbReference type="SAM" id="MobiDB-lite"/>
    </source>
</evidence>
<evidence type="ECO:0000313" key="2">
    <source>
        <dbReference type="EMBL" id="PGG97592.1"/>
    </source>
</evidence>
<feature type="compositionally biased region" description="Polar residues" evidence="1">
    <location>
        <begin position="191"/>
        <end position="200"/>
    </location>
</feature>
<comment type="caution">
    <text evidence="2">The sequence shown here is derived from an EMBL/GenBank/DDBJ whole genome shotgun (WGS) entry which is preliminary data.</text>
</comment>
<gene>
    <name evidence="2" type="ORF">AJ80_09669</name>
</gene>
<feature type="compositionally biased region" description="Basic and acidic residues" evidence="1">
    <location>
        <begin position="305"/>
        <end position="322"/>
    </location>
</feature>
<organism evidence="2 3">
    <name type="scientific">Polytolypa hystricis (strain UAMH7299)</name>
    <dbReference type="NCBI Taxonomy" id="1447883"/>
    <lineage>
        <taxon>Eukaryota</taxon>
        <taxon>Fungi</taxon>
        <taxon>Dikarya</taxon>
        <taxon>Ascomycota</taxon>
        <taxon>Pezizomycotina</taxon>
        <taxon>Eurotiomycetes</taxon>
        <taxon>Eurotiomycetidae</taxon>
        <taxon>Onygenales</taxon>
        <taxon>Onygenales incertae sedis</taxon>
        <taxon>Polytolypa</taxon>
    </lineage>
</organism>
<dbReference type="OrthoDB" id="21474at2759"/>